<evidence type="ECO:0008006" key="3">
    <source>
        <dbReference type="Google" id="ProtNLM"/>
    </source>
</evidence>
<evidence type="ECO:0000313" key="1">
    <source>
        <dbReference type="EMBL" id="MFL9465156.1"/>
    </source>
</evidence>
<keyword evidence="2" id="KW-1185">Reference proteome</keyword>
<gene>
    <name evidence="1" type="ORF">AB0759_31625</name>
</gene>
<sequence>MMKITKFGRSERLVHEGRSTMAEEPLRWTGFTGYSKWRGRRRKSFNCKIFLCH</sequence>
<protein>
    <recommendedName>
        <fullName evidence="3">Transposase</fullName>
    </recommendedName>
</protein>
<evidence type="ECO:0000313" key="2">
    <source>
        <dbReference type="Proteomes" id="UP001628874"/>
    </source>
</evidence>
<dbReference type="EMBL" id="JBFQGM010000015">
    <property type="protein sequence ID" value="MFL9465156.1"/>
    <property type="molecule type" value="Genomic_DNA"/>
</dbReference>
<proteinExistence type="predicted"/>
<dbReference type="Proteomes" id="UP001628874">
    <property type="component" value="Unassembled WGS sequence"/>
</dbReference>
<reference evidence="1 2" key="1">
    <citation type="submission" date="2024-07" db="EMBL/GenBank/DDBJ databases">
        <authorList>
            <person name="Tripathy S."/>
        </authorList>
    </citation>
    <scope>NUCLEOTIDE SEQUENCE [LARGE SCALE GENOMIC DNA]</scope>
    <source>
        <strain evidence="1 2">VB-61278_2</strain>
    </source>
</reference>
<organism evidence="1 2">
    <name type="scientific">Scytonema tolypothrichoides VB-61278_2</name>
    <dbReference type="NCBI Taxonomy" id="3232314"/>
    <lineage>
        <taxon>Bacteria</taxon>
        <taxon>Bacillati</taxon>
        <taxon>Cyanobacteriota</taxon>
        <taxon>Cyanophyceae</taxon>
        <taxon>Nostocales</taxon>
        <taxon>Scytonemataceae</taxon>
        <taxon>Scytonema</taxon>
    </lineage>
</organism>
<comment type="caution">
    <text evidence="1">The sequence shown here is derived from an EMBL/GenBank/DDBJ whole genome shotgun (WGS) entry which is preliminary data.</text>
</comment>
<name>A0ABW8WVY3_9CYAN</name>
<accession>A0ABW8WVY3</accession>